<evidence type="ECO:0000313" key="4">
    <source>
        <dbReference type="Proteomes" id="UP001271007"/>
    </source>
</evidence>
<keyword evidence="2" id="KW-0472">Membrane</keyword>
<evidence type="ECO:0008006" key="5">
    <source>
        <dbReference type="Google" id="ProtNLM"/>
    </source>
</evidence>
<keyword evidence="2" id="KW-1133">Transmembrane helix</keyword>
<feature type="region of interest" description="Disordered" evidence="1">
    <location>
        <begin position="269"/>
        <end position="322"/>
    </location>
</feature>
<evidence type="ECO:0000313" key="3">
    <source>
        <dbReference type="EMBL" id="KAK3046107.1"/>
    </source>
</evidence>
<feature type="compositionally biased region" description="Low complexity" evidence="1">
    <location>
        <begin position="31"/>
        <end position="117"/>
    </location>
</feature>
<feature type="compositionally biased region" description="Polar residues" evidence="1">
    <location>
        <begin position="310"/>
        <end position="322"/>
    </location>
</feature>
<dbReference type="Proteomes" id="UP001271007">
    <property type="component" value="Unassembled WGS sequence"/>
</dbReference>
<proteinExistence type="predicted"/>
<feature type="transmembrane region" description="Helical" evidence="2">
    <location>
        <begin position="234"/>
        <end position="256"/>
    </location>
</feature>
<accession>A0AAJ0G6U8</accession>
<keyword evidence="2" id="KW-0812">Transmembrane</keyword>
<organism evidence="3 4">
    <name type="scientific">Extremus antarcticus</name>
    <dbReference type="NCBI Taxonomy" id="702011"/>
    <lineage>
        <taxon>Eukaryota</taxon>
        <taxon>Fungi</taxon>
        <taxon>Dikarya</taxon>
        <taxon>Ascomycota</taxon>
        <taxon>Pezizomycotina</taxon>
        <taxon>Dothideomycetes</taxon>
        <taxon>Dothideomycetidae</taxon>
        <taxon>Mycosphaerellales</taxon>
        <taxon>Extremaceae</taxon>
        <taxon>Extremus</taxon>
    </lineage>
</organism>
<protein>
    <recommendedName>
        <fullName evidence="5">Mid2 domain-containing protein</fullName>
    </recommendedName>
</protein>
<gene>
    <name evidence="3" type="ORF">LTR09_012369</name>
</gene>
<name>A0AAJ0G6U8_9PEZI</name>
<dbReference type="EMBL" id="JAWDJX010000114">
    <property type="protein sequence ID" value="KAK3046107.1"/>
    <property type="molecule type" value="Genomic_DNA"/>
</dbReference>
<evidence type="ECO:0000256" key="2">
    <source>
        <dbReference type="SAM" id="Phobius"/>
    </source>
</evidence>
<evidence type="ECO:0000256" key="1">
    <source>
        <dbReference type="SAM" id="MobiDB-lite"/>
    </source>
</evidence>
<feature type="region of interest" description="Disordered" evidence="1">
    <location>
        <begin position="14"/>
        <end position="117"/>
    </location>
</feature>
<sequence>MLSFPFGFATIRAEEIPEGVMPKRQVQGTGVTSSSTPDVTPSSTTVNPPTSSSTSLGPPPSSSTTPDPVTSNTPDPSSTTDNGNTTPQSQQAPPSSSSIPTTVEVTTTNNNGDTVTSQISTNTLAPVTKNTAKATSAITSTNSNGDSIVKVGTKTINPSTLQHKTTIRQPLVAQETRQSTLTSFWTSDGQVYSSVFTTQEVLASTTGYATATIAPGLANGGGSGDNLSTNAKKIIGGVVGGIGGAILIGGLAFVAWRLWGKKKAAAGEQEEFYDGSQEGSSIAGQKRESMGVLSNSGMSEGGGTGLERYQNPNGRINTASNF</sequence>
<reference evidence="3" key="1">
    <citation type="submission" date="2023-04" db="EMBL/GenBank/DDBJ databases">
        <title>Black Yeasts Isolated from many extreme environments.</title>
        <authorList>
            <person name="Coleine C."/>
            <person name="Stajich J.E."/>
            <person name="Selbmann L."/>
        </authorList>
    </citation>
    <scope>NUCLEOTIDE SEQUENCE</scope>
    <source>
        <strain evidence="3">CCFEE 5312</strain>
    </source>
</reference>
<comment type="caution">
    <text evidence="3">The sequence shown here is derived from an EMBL/GenBank/DDBJ whole genome shotgun (WGS) entry which is preliminary data.</text>
</comment>
<dbReference type="AlphaFoldDB" id="A0AAJ0G6U8"/>
<keyword evidence="4" id="KW-1185">Reference proteome</keyword>